<feature type="region of interest" description="Disordered" evidence="1">
    <location>
        <begin position="86"/>
        <end position="117"/>
    </location>
</feature>
<protein>
    <recommendedName>
        <fullName evidence="5">Outer membrane protein beta-barrel domain-containing protein</fullName>
    </recommendedName>
</protein>
<reference evidence="3 4" key="1">
    <citation type="submission" date="2023-07" db="EMBL/GenBank/DDBJ databases">
        <title>Sorghum-associated microbial communities from plants grown in Nebraska, USA.</title>
        <authorList>
            <person name="Schachtman D."/>
        </authorList>
    </citation>
    <scope>NUCLEOTIDE SEQUENCE [LARGE SCALE GENOMIC DNA]</scope>
    <source>
        <strain evidence="3 4">4129</strain>
    </source>
</reference>
<evidence type="ECO:0000256" key="2">
    <source>
        <dbReference type="SAM" id="Phobius"/>
    </source>
</evidence>
<evidence type="ECO:0008006" key="5">
    <source>
        <dbReference type="Google" id="ProtNLM"/>
    </source>
</evidence>
<proteinExistence type="predicted"/>
<keyword evidence="2" id="KW-0472">Membrane</keyword>
<dbReference type="EMBL" id="JAVDWQ010000012">
    <property type="protein sequence ID" value="MDR7211401.1"/>
    <property type="molecule type" value="Genomic_DNA"/>
</dbReference>
<sequence length="567" mass="63329">MKKQNIEDIFSSMENFSSVPPPELWDNIEEKLRQAKKKKAAVIWWSIAASLLIGLSVPSVLYLNSGSEISNPKNNSIQNNSVVIEENNRNSNKNKTRSADNNNASEETVKSNKNTDINIVSSEEKKSTQSNHNIIISNQNTTNGIVSIQEKDWNAKTNSNKNPNPKDHQNPNLYNDKNSLFRNKKETVAHQNTAVNNASKQEKDLTDKTYNQHSNSKQNQGSFVYNNKSLKNEEKTLFNSNNQDVNNVFNPKDKNVIIASNTIENNTITTKRNKTELKTETSTTEKAIATTIENKSKSGILTVEDSVQLAELQNLEKSIAASKTKKEEEIKPVSNADKWSLELFAGVANSENIGKDKTLGNVNQSKQTNTYGVKTNYKLNKKWAVSSGLKINELGQSIANVSYMNAQNNAFLSSSDYFIKSTTTTTAPQITNNANYVFVSNNAKNSLKSDNFQTGNIDQSLKYIEMPLEISYALFNKNKTSISLNTGGFVGKLISNNVFLDGTSIGSNLDANDFVYGSLLSSTLQYRLYKKTHVFVEPGMNYYINPLSSQSFNQFQWAFNFGLNVSF</sequence>
<organism evidence="3 4">
    <name type="scientific">Flavobacterium piscis</name>
    <dbReference type="NCBI Taxonomy" id="1114874"/>
    <lineage>
        <taxon>Bacteria</taxon>
        <taxon>Pseudomonadati</taxon>
        <taxon>Bacteroidota</taxon>
        <taxon>Flavobacteriia</taxon>
        <taxon>Flavobacteriales</taxon>
        <taxon>Flavobacteriaceae</taxon>
        <taxon>Flavobacterium</taxon>
    </lineage>
</organism>
<gene>
    <name evidence="3" type="ORF">J2W48_003355</name>
</gene>
<feature type="transmembrane region" description="Helical" evidence="2">
    <location>
        <begin position="41"/>
        <end position="63"/>
    </location>
</feature>
<dbReference type="RefSeq" id="WP_310282759.1">
    <property type="nucleotide sequence ID" value="NZ_JAVDWQ010000012.1"/>
</dbReference>
<feature type="compositionally biased region" description="Polar residues" evidence="1">
    <location>
        <begin position="99"/>
        <end position="117"/>
    </location>
</feature>
<evidence type="ECO:0000313" key="3">
    <source>
        <dbReference type="EMBL" id="MDR7211401.1"/>
    </source>
</evidence>
<comment type="caution">
    <text evidence="3">The sequence shown here is derived from an EMBL/GenBank/DDBJ whole genome shotgun (WGS) entry which is preliminary data.</text>
</comment>
<evidence type="ECO:0000256" key="1">
    <source>
        <dbReference type="SAM" id="MobiDB-lite"/>
    </source>
</evidence>
<evidence type="ECO:0000313" key="4">
    <source>
        <dbReference type="Proteomes" id="UP001269081"/>
    </source>
</evidence>
<keyword evidence="2" id="KW-1133">Transmembrane helix</keyword>
<feature type="region of interest" description="Disordered" evidence="1">
    <location>
        <begin position="155"/>
        <end position="177"/>
    </location>
</feature>
<accession>A0ABU1YAY5</accession>
<name>A0ABU1YAY5_9FLAO</name>
<keyword evidence="2" id="KW-0812">Transmembrane</keyword>
<dbReference type="Proteomes" id="UP001269081">
    <property type="component" value="Unassembled WGS sequence"/>
</dbReference>
<keyword evidence="4" id="KW-1185">Reference proteome</keyword>